<evidence type="ECO:0008006" key="4">
    <source>
        <dbReference type="Google" id="ProtNLM"/>
    </source>
</evidence>
<keyword evidence="1" id="KW-0472">Membrane</keyword>
<dbReference type="OrthoDB" id="397686at2"/>
<gene>
    <name evidence="2" type="ORF">SDIMI_v3c04280</name>
</gene>
<feature type="transmembrane region" description="Helical" evidence="1">
    <location>
        <begin position="474"/>
        <end position="495"/>
    </location>
</feature>
<dbReference type="PATRIC" id="fig|1276221.3.peg.425"/>
<dbReference type="RefSeq" id="WP_020836364.1">
    <property type="nucleotide sequence ID" value="NC_021833.1"/>
</dbReference>
<evidence type="ECO:0000313" key="3">
    <source>
        <dbReference type="Proteomes" id="UP000014983"/>
    </source>
</evidence>
<proteinExistence type="predicted"/>
<dbReference type="AlphaFoldDB" id="S5M232"/>
<accession>S5M232</accession>
<dbReference type="STRING" id="1276221.SDIMI_v3c04280"/>
<evidence type="ECO:0000256" key="1">
    <source>
        <dbReference type="SAM" id="Phobius"/>
    </source>
</evidence>
<evidence type="ECO:0000313" key="2">
    <source>
        <dbReference type="EMBL" id="AGR42132.1"/>
    </source>
</evidence>
<organism evidence="2 3">
    <name type="scientific">Spiroplasma diminutum CUAS-1</name>
    <dbReference type="NCBI Taxonomy" id="1276221"/>
    <lineage>
        <taxon>Bacteria</taxon>
        <taxon>Bacillati</taxon>
        <taxon>Mycoplasmatota</taxon>
        <taxon>Mollicutes</taxon>
        <taxon>Entomoplasmatales</taxon>
        <taxon>Spiroplasmataceae</taxon>
        <taxon>Spiroplasma</taxon>
    </lineage>
</organism>
<keyword evidence="1" id="KW-0812">Transmembrane</keyword>
<dbReference type="KEGG" id="sdi:SDIMI_v3c04280"/>
<keyword evidence="3" id="KW-1185">Reference proteome</keyword>
<reference evidence="2 3" key="1">
    <citation type="journal article" date="2013" name="Genome Biol. Evol.">
        <title>Comparison of metabolic capacities and inference of gene content evolution in mosquito-associated Spiroplasma diminutum and S. taiwanense.</title>
        <authorList>
            <person name="Lo W.S."/>
            <person name="Ku C."/>
            <person name="Chen L.L."/>
            <person name="Chang T.H."/>
            <person name="Kuo C.H."/>
        </authorList>
    </citation>
    <scope>NUCLEOTIDE SEQUENCE [LARGE SCALE GENOMIC DNA]</scope>
    <source>
        <strain evidence="2">CUAS-1</strain>
    </source>
</reference>
<dbReference type="HOGENOM" id="CLU_501429_0_0_14"/>
<dbReference type="EMBL" id="CP005076">
    <property type="protein sequence ID" value="AGR42132.1"/>
    <property type="molecule type" value="Genomic_DNA"/>
</dbReference>
<protein>
    <recommendedName>
        <fullName evidence="4">Transmembrane protein</fullName>
    </recommendedName>
</protein>
<sequence>MKKILTTLLGAIFLSTQTLQVSGFVESEVTQYNYKNEIKTINNLSTFNDINYKSFIPPSQKQNNQQKVMYYGRVLKYYYANNIKLEDNIDFEVLFTESNNTNKSLAIQNLLASTINISIYGSSSDAEFFAETFSKWLNTPDEQKNKSWEITNHFFITVFPELLKNGSILNEAAESNIVNAVQRNIIGNKYDTTLDGKSGSLNLKYNINLTSYLSQASSYISSQTSVSIDQYNLNEISKNWFNDSYTKASENSIASFKEFNKNYYASFDELDEILNKNSLDSNSVSRLPYKKVYDNLEENYLISTPMFQGESEKWTKQDTQNLKDLTLFLYNMIYSITNNASWTQNILTGFIISPDYPLADTQEGVMGYTSTASYIQNQQVTSTAYSFIVLTGISLTFKEYNSQYTQGFWSSPSKYNVLIHEFGHVVDAFASKLNTYRNETYKNDISYKEMYSGNIFGDYTAQKQTFVEFISKPGVIIAILAGTTILIVFFTSFAVGNYRRKKNK</sequence>
<dbReference type="Proteomes" id="UP000014983">
    <property type="component" value="Chromosome"/>
</dbReference>
<dbReference type="SUPFAM" id="SSF55486">
    <property type="entry name" value="Metalloproteases ('zincins'), catalytic domain"/>
    <property type="match status" value="1"/>
</dbReference>
<name>S5M232_9MOLU</name>
<dbReference type="eggNOG" id="ENOG50346KY">
    <property type="taxonomic scope" value="Bacteria"/>
</dbReference>
<dbReference type="InParanoid" id="S5M232"/>
<keyword evidence="1" id="KW-1133">Transmembrane helix</keyword>